<sequence length="97" mass="10544">MRKLLKGSLTAVGAGVVLAAGMATPANAAGIDSDFYVSAPGEGWCHKIILEFYTPGSSQNPRFETIYACGNHMSVQHFKTIHTHWKIVVNVNQRDGR</sequence>
<feature type="chain" id="PRO_5031006670" description="Secreted protein" evidence="1">
    <location>
        <begin position="29"/>
        <end position="97"/>
    </location>
</feature>
<accession>A0A7Z9A164</accession>
<dbReference type="Proteomes" id="UP000282386">
    <property type="component" value="Chromosome"/>
</dbReference>
<keyword evidence="1" id="KW-0732">Signal</keyword>
<dbReference type="AlphaFoldDB" id="A0A7Z9A164"/>
<dbReference type="EMBL" id="LR134479">
    <property type="protein sequence ID" value="VEI22078.1"/>
    <property type="molecule type" value="Genomic_DNA"/>
</dbReference>
<proteinExistence type="predicted"/>
<reference evidence="2 3" key="1">
    <citation type="submission" date="2018-12" db="EMBL/GenBank/DDBJ databases">
        <authorList>
            <consortium name="Pathogen Informatics"/>
        </authorList>
    </citation>
    <scope>NUCLEOTIDE SEQUENCE [LARGE SCALE GENOMIC DNA]</scope>
    <source>
        <strain evidence="2 3">NCTC10207</strain>
    </source>
</reference>
<gene>
    <name evidence="2" type="ORF">NCTC10207_00144</name>
</gene>
<evidence type="ECO:0000256" key="1">
    <source>
        <dbReference type="SAM" id="SignalP"/>
    </source>
</evidence>
<evidence type="ECO:0000313" key="3">
    <source>
        <dbReference type="Proteomes" id="UP000282386"/>
    </source>
</evidence>
<evidence type="ECO:0008006" key="4">
    <source>
        <dbReference type="Google" id="ProtNLM"/>
    </source>
</evidence>
<evidence type="ECO:0000313" key="2">
    <source>
        <dbReference type="EMBL" id="VEI22078.1"/>
    </source>
</evidence>
<feature type="signal peptide" evidence="1">
    <location>
        <begin position="1"/>
        <end position="28"/>
    </location>
</feature>
<dbReference type="RefSeq" id="WP_094758539.1">
    <property type="nucleotide sequence ID" value="NZ_CAURCD010000001.1"/>
</dbReference>
<protein>
    <recommendedName>
        <fullName evidence="4">Secreted protein</fullName>
    </recommendedName>
</protein>
<name>A0A7Z9A164_9MICC</name>
<organism evidence="2 3">
    <name type="scientific">Rothia aeria</name>
    <dbReference type="NCBI Taxonomy" id="172042"/>
    <lineage>
        <taxon>Bacteria</taxon>
        <taxon>Bacillati</taxon>
        <taxon>Actinomycetota</taxon>
        <taxon>Actinomycetes</taxon>
        <taxon>Micrococcales</taxon>
        <taxon>Micrococcaceae</taxon>
        <taxon>Rothia</taxon>
    </lineage>
</organism>